<sequence>MRIRDVAATTGLSAHTLRWYEKIGLLRSVERDRGGRRLFTQDDLRWLEFIGRLREMDMPVREMVRYAELRERGEQGDATLAARRELLEGHRQRVRERMERLTACLTHLDDKIAWYRGQEDDHA</sequence>
<name>A0ABS0J5T0_9BACT</name>
<feature type="domain" description="HTH merR-type" evidence="2">
    <location>
        <begin position="1"/>
        <end position="69"/>
    </location>
</feature>
<dbReference type="InterPro" id="IPR009061">
    <property type="entry name" value="DNA-bd_dom_put_sf"/>
</dbReference>
<dbReference type="EMBL" id="VRYY01000385">
    <property type="protein sequence ID" value="MBG3877823.1"/>
    <property type="molecule type" value="Genomic_DNA"/>
</dbReference>
<reference evidence="3 4" key="1">
    <citation type="submission" date="2019-08" db="EMBL/GenBank/DDBJ databases">
        <authorList>
            <person name="Luo N."/>
        </authorList>
    </citation>
    <scope>NUCLEOTIDE SEQUENCE [LARGE SCALE GENOMIC DNA]</scope>
    <source>
        <strain evidence="3 4">NCIMB 9442</strain>
    </source>
</reference>
<gene>
    <name evidence="3" type="ORF">FVW20_12580</name>
</gene>
<dbReference type="SUPFAM" id="SSF46955">
    <property type="entry name" value="Putative DNA-binding domain"/>
    <property type="match status" value="1"/>
</dbReference>
<protein>
    <submittedName>
        <fullName evidence="3">MerR family transcriptional regulator</fullName>
    </submittedName>
</protein>
<evidence type="ECO:0000259" key="2">
    <source>
        <dbReference type="PROSITE" id="PS50937"/>
    </source>
</evidence>
<accession>A0ABS0J5T0</accession>
<dbReference type="PANTHER" id="PTHR30204:SF98">
    <property type="entry name" value="HTH-TYPE TRANSCRIPTIONAL REGULATOR ADHR"/>
    <property type="match status" value="1"/>
</dbReference>
<evidence type="ECO:0000313" key="4">
    <source>
        <dbReference type="Proteomes" id="UP001194469"/>
    </source>
</evidence>
<keyword evidence="4" id="KW-1185">Reference proteome</keyword>
<dbReference type="CDD" id="cd01109">
    <property type="entry name" value="HTH_YyaN"/>
    <property type="match status" value="1"/>
</dbReference>
<dbReference type="Proteomes" id="UP001194469">
    <property type="component" value="Unassembled WGS sequence"/>
</dbReference>
<evidence type="ECO:0000256" key="1">
    <source>
        <dbReference type="ARBA" id="ARBA00023125"/>
    </source>
</evidence>
<dbReference type="SMART" id="SM00422">
    <property type="entry name" value="HTH_MERR"/>
    <property type="match status" value="1"/>
</dbReference>
<dbReference type="InterPro" id="IPR000551">
    <property type="entry name" value="MerR-type_HTH_dom"/>
</dbReference>
<evidence type="ECO:0000313" key="3">
    <source>
        <dbReference type="EMBL" id="MBG3877823.1"/>
    </source>
</evidence>
<comment type="caution">
    <text evidence="3">The sequence shown here is derived from an EMBL/GenBank/DDBJ whole genome shotgun (WGS) entry which is preliminary data.</text>
</comment>
<organism evidence="3 4">
    <name type="scientific">Nitratidesulfovibrio oxamicus</name>
    <dbReference type="NCBI Taxonomy" id="32016"/>
    <lineage>
        <taxon>Bacteria</taxon>
        <taxon>Pseudomonadati</taxon>
        <taxon>Thermodesulfobacteriota</taxon>
        <taxon>Desulfovibrionia</taxon>
        <taxon>Desulfovibrionales</taxon>
        <taxon>Desulfovibrionaceae</taxon>
        <taxon>Nitratidesulfovibrio</taxon>
    </lineage>
</organism>
<dbReference type="RefSeq" id="WP_196609886.1">
    <property type="nucleotide sequence ID" value="NZ_VRYY01000385.1"/>
</dbReference>
<dbReference type="PROSITE" id="PS50937">
    <property type="entry name" value="HTH_MERR_2"/>
    <property type="match status" value="1"/>
</dbReference>
<dbReference type="Gene3D" id="1.10.1660.10">
    <property type="match status" value="1"/>
</dbReference>
<dbReference type="Pfam" id="PF13411">
    <property type="entry name" value="MerR_1"/>
    <property type="match status" value="1"/>
</dbReference>
<dbReference type="InterPro" id="IPR047057">
    <property type="entry name" value="MerR_fam"/>
</dbReference>
<keyword evidence="1" id="KW-0238">DNA-binding</keyword>
<proteinExistence type="predicted"/>
<dbReference type="PANTHER" id="PTHR30204">
    <property type="entry name" value="REDOX-CYCLING DRUG-SENSING TRANSCRIPTIONAL ACTIVATOR SOXR"/>
    <property type="match status" value="1"/>
</dbReference>